<keyword evidence="5" id="KW-0012">Acyltransferase</keyword>
<feature type="domain" description="Acyltransferase 3" evidence="4">
    <location>
        <begin position="6"/>
        <end position="358"/>
    </location>
</feature>
<feature type="transmembrane region" description="Helical" evidence="3">
    <location>
        <begin position="94"/>
        <end position="113"/>
    </location>
</feature>
<protein>
    <submittedName>
        <fullName evidence="5">Acyltransferase</fullName>
        <ecNumber evidence="5">2.3.1.-</ecNumber>
    </submittedName>
</protein>
<dbReference type="Pfam" id="PF01757">
    <property type="entry name" value="Acyl_transf_3"/>
    <property type="match status" value="1"/>
</dbReference>
<feature type="transmembrane region" description="Helical" evidence="3">
    <location>
        <begin position="343"/>
        <end position="361"/>
    </location>
</feature>
<keyword evidence="3" id="KW-0472">Membrane</keyword>
<evidence type="ECO:0000313" key="5">
    <source>
        <dbReference type="EMBL" id="MFC4099129.1"/>
    </source>
</evidence>
<reference evidence="6" key="1">
    <citation type="journal article" date="2019" name="Int. J. Syst. Evol. Microbiol.">
        <title>The Global Catalogue of Microorganisms (GCM) 10K type strain sequencing project: providing services to taxonomists for standard genome sequencing and annotation.</title>
        <authorList>
            <consortium name="The Broad Institute Genomics Platform"/>
            <consortium name="The Broad Institute Genome Sequencing Center for Infectious Disease"/>
            <person name="Wu L."/>
            <person name="Ma J."/>
        </authorList>
    </citation>
    <scope>NUCLEOTIDE SEQUENCE [LARGE SCALE GENOMIC DNA]</scope>
    <source>
        <strain evidence="6">IBRC-M 10987</strain>
    </source>
</reference>
<sequence>MKQRMYELDHLRTALTVLVIVFHTSIAYGGAGDWILEDVDKSELNLTMILLTIFTAVCQAFFMGLFFFLSAYFIPSSYDRKGAAKFLKDRMIRLGLPLAAYYFLIGPLTHWYAHLRDDMPVGTYYSRYVWSFDQTFFGPAWFLEASIYFAFLYAFLRLTPLPGKLRYPLPIPSAWGLAGIAAALGLVSFLVRLVYPTGEGPLELQLGYFPSYILCFAAGIWAYRGNWLEQLPDPLVRTWSRIAIVAIPVLPVAFIATGALEGNLNFAGGWELQALLYALWEPFVGFGLILMLLRWFRIRWSQTNALLRFGADHAYAVYVIHPPVIVGWTIAFQGIVLPAALKWVIVSSLSVFVCFVLAALIRRLPGAKRML</sequence>
<evidence type="ECO:0000256" key="1">
    <source>
        <dbReference type="ARBA" id="ARBA00004370"/>
    </source>
</evidence>
<dbReference type="Proteomes" id="UP001595715">
    <property type="component" value="Unassembled WGS sequence"/>
</dbReference>
<dbReference type="EMBL" id="JBHSAM010000014">
    <property type="protein sequence ID" value="MFC4099129.1"/>
    <property type="molecule type" value="Genomic_DNA"/>
</dbReference>
<proteinExistence type="inferred from homology"/>
<keyword evidence="6" id="KW-1185">Reference proteome</keyword>
<comment type="similarity">
    <text evidence="2">Belongs to the acyltransferase 3 family.</text>
</comment>
<feature type="transmembrane region" description="Helical" evidence="3">
    <location>
        <begin position="12"/>
        <end position="36"/>
    </location>
</feature>
<organism evidence="5 6">
    <name type="scientific">Paenibacillus xanthanilyticus</name>
    <dbReference type="NCBI Taxonomy" id="1783531"/>
    <lineage>
        <taxon>Bacteria</taxon>
        <taxon>Bacillati</taxon>
        <taxon>Bacillota</taxon>
        <taxon>Bacilli</taxon>
        <taxon>Bacillales</taxon>
        <taxon>Paenibacillaceae</taxon>
        <taxon>Paenibacillus</taxon>
    </lineage>
</organism>
<keyword evidence="3" id="KW-0812">Transmembrane</keyword>
<feature type="transmembrane region" description="Helical" evidence="3">
    <location>
        <begin position="48"/>
        <end position="74"/>
    </location>
</feature>
<comment type="subcellular location">
    <subcellularLocation>
        <location evidence="1">Membrane</location>
    </subcellularLocation>
</comment>
<feature type="transmembrane region" description="Helical" evidence="3">
    <location>
        <begin position="239"/>
        <end position="260"/>
    </location>
</feature>
<dbReference type="PANTHER" id="PTHR36927:SF4">
    <property type="entry name" value="BLR5718 PROTEIN"/>
    <property type="match status" value="1"/>
</dbReference>
<feature type="transmembrane region" description="Helical" evidence="3">
    <location>
        <begin position="272"/>
        <end position="293"/>
    </location>
</feature>
<evidence type="ECO:0000256" key="2">
    <source>
        <dbReference type="ARBA" id="ARBA00007400"/>
    </source>
</evidence>
<keyword evidence="5" id="KW-0808">Transferase</keyword>
<name>A0ABV8JWR8_9BACL</name>
<keyword evidence="3" id="KW-1133">Transmembrane helix</keyword>
<dbReference type="GO" id="GO:0016746">
    <property type="term" value="F:acyltransferase activity"/>
    <property type="evidence" value="ECO:0007669"/>
    <property type="project" value="UniProtKB-KW"/>
</dbReference>
<accession>A0ABV8JWR8</accession>
<evidence type="ECO:0000259" key="4">
    <source>
        <dbReference type="Pfam" id="PF01757"/>
    </source>
</evidence>
<evidence type="ECO:0000256" key="3">
    <source>
        <dbReference type="SAM" id="Phobius"/>
    </source>
</evidence>
<feature type="transmembrane region" description="Helical" evidence="3">
    <location>
        <begin position="177"/>
        <end position="195"/>
    </location>
</feature>
<comment type="caution">
    <text evidence="5">The sequence shown here is derived from an EMBL/GenBank/DDBJ whole genome shotgun (WGS) entry which is preliminary data.</text>
</comment>
<dbReference type="InterPro" id="IPR002656">
    <property type="entry name" value="Acyl_transf_3_dom"/>
</dbReference>
<dbReference type="InterPro" id="IPR050623">
    <property type="entry name" value="Glucan_succinyl_AcylTrfase"/>
</dbReference>
<feature type="transmembrane region" description="Helical" evidence="3">
    <location>
        <begin position="314"/>
        <end position="337"/>
    </location>
</feature>
<dbReference type="EC" id="2.3.1.-" evidence="5"/>
<dbReference type="RefSeq" id="WP_377717819.1">
    <property type="nucleotide sequence ID" value="NZ_JBHSAM010000014.1"/>
</dbReference>
<feature type="transmembrane region" description="Helical" evidence="3">
    <location>
        <begin position="207"/>
        <end position="227"/>
    </location>
</feature>
<gene>
    <name evidence="5" type="ORF">ACFOZ8_05590</name>
</gene>
<dbReference type="PANTHER" id="PTHR36927">
    <property type="entry name" value="BLR4337 PROTEIN"/>
    <property type="match status" value="1"/>
</dbReference>
<feature type="transmembrane region" description="Helical" evidence="3">
    <location>
        <begin position="136"/>
        <end position="156"/>
    </location>
</feature>
<evidence type="ECO:0000313" key="6">
    <source>
        <dbReference type="Proteomes" id="UP001595715"/>
    </source>
</evidence>